<dbReference type="NCBIfam" id="NF012211">
    <property type="entry name" value="tand_rpt_95"/>
    <property type="match status" value="2"/>
</dbReference>
<dbReference type="NCBIfam" id="TIGR03661">
    <property type="entry name" value="T1SS_VCA0849"/>
    <property type="match status" value="1"/>
</dbReference>
<dbReference type="Gene3D" id="2.60.120.380">
    <property type="match status" value="1"/>
</dbReference>
<dbReference type="Proteomes" id="UP001168380">
    <property type="component" value="Unassembled WGS sequence"/>
</dbReference>
<dbReference type="InterPro" id="IPR019960">
    <property type="entry name" value="T1SS_VCA0849"/>
</dbReference>
<dbReference type="Pfam" id="PF07691">
    <property type="entry name" value="PA14"/>
    <property type="match status" value="1"/>
</dbReference>
<dbReference type="Gene3D" id="2.60.40.3440">
    <property type="match status" value="2"/>
</dbReference>
<accession>A0ABT8TD19</accession>
<dbReference type="PROSITE" id="PS51820">
    <property type="entry name" value="PA14"/>
    <property type="match status" value="1"/>
</dbReference>
<dbReference type="InterPro" id="IPR011658">
    <property type="entry name" value="PA14_dom"/>
</dbReference>
<dbReference type="Pfam" id="PF17963">
    <property type="entry name" value="Big_9"/>
    <property type="match status" value="4"/>
</dbReference>
<dbReference type="InterPro" id="IPR010221">
    <property type="entry name" value="VCBS_dom"/>
</dbReference>
<proteinExistence type="predicted"/>
<protein>
    <submittedName>
        <fullName evidence="2">Ig-like domain-containing protein</fullName>
    </submittedName>
</protein>
<keyword evidence="3" id="KW-1185">Reference proteome</keyword>
<gene>
    <name evidence="2" type="ORF">QWI16_07440</name>
</gene>
<comment type="caution">
    <text evidence="2">The sequence shown here is derived from an EMBL/GenBank/DDBJ whole genome shotgun (WGS) entry which is preliminary data.</text>
</comment>
<dbReference type="NCBIfam" id="TIGR01965">
    <property type="entry name" value="VCBS_repeat"/>
    <property type="match status" value="2"/>
</dbReference>
<dbReference type="SUPFAM" id="SSF56988">
    <property type="entry name" value="Anthrax protective antigen"/>
    <property type="match status" value="1"/>
</dbReference>
<evidence type="ECO:0000259" key="1">
    <source>
        <dbReference type="PROSITE" id="PS51820"/>
    </source>
</evidence>
<feature type="domain" description="PA14" evidence="1">
    <location>
        <begin position="1290"/>
        <end position="1439"/>
    </location>
</feature>
<evidence type="ECO:0000313" key="2">
    <source>
        <dbReference type="EMBL" id="MDO3382006.1"/>
    </source>
</evidence>
<reference evidence="2" key="1">
    <citation type="submission" date="2023-07" db="EMBL/GenBank/DDBJ databases">
        <title>Gilvimarinus algae sp. nov., isolated from the surface of Kelp.</title>
        <authorList>
            <person name="Sun Y.Y."/>
            <person name="Gong Y."/>
            <person name="Du Z.J."/>
        </authorList>
    </citation>
    <scope>NUCLEOTIDE SEQUENCE</scope>
    <source>
        <strain evidence="2">SDUM040014</strain>
    </source>
</reference>
<sequence>DITYSYTEGNAAQSHSATNDNIIDQFAVVVTDVAGESSNDTLDIQITDTVPVAVADTRTVNEDDTGITGNVISGVNANADTVAADGGTVTGVQAGVASTAITGGANTAITGTYGDLTINSDGSYSYVTNAAAQALNAGESETDTFSYTLSDSDGDSSTVTVTFTVEGSDDTPQVSAGQVQTNEDTVYIFDLSDFPYTDPNGDAIASVTIESVPGSGTLEWFDGLNWTTVSESQVISASDIQAGGLRYVPEVNAPQGSDDGSDSGNFTFSVSDGVEDSGTATMTVSVVAVADTPELTLGDITTDVSNDSNFTLPSGNGLVIDRFTNVPTVSPSSAADADVLEGALSGLTPNSQQVINQLGDGNTSADAEFIPLDGAVRVTGLIYLEPGDYSVSGYQDDTLHIEIGGNVLRSEGHDTWGAYNSSTLTVTESGYYTFELYAYNGASTTEGWISALISANGGSAQTLDNYTLFTDIQAVADAGGQYSAYSDNGGDGGYYPVRLNEGLEDTPIQLQDIAASLTDTDGSETLALLISELPEGSVLSDGSNSFTATSVISEVDVTGWNLATLTITPPADFTGSFDLSVTATATEASNGSFAEVTESFTVVVLPAPEAVVPDAVNDSFEVVEDGVLAANVSQNDTASADAPNVYSVAPGDGPANGSLSMNPDGSFIYTPNPDFNGSDTFTYTVTDGNGDTDTAIVSIDVTPENDTPEASVDSGYTIVEGGTLNLTASVLDNDSDVDGDALSVHSVRTNTGSTPGLLAGTSVVIATALGGTVEVFADGTFNYTAPVLDHSIEDPRQDTFEYRATDGSDESSWTTVTIDVSDTAPVAQDDSVEVDYAGQVSGNVITDLAGADTLSADPLLAHQVIEVTVGGVTYDAADRNASGEWVINADYGQFTVRQNGDYTYQSTQDLSVVTVGGSSSSGWAGVNLYGIDRGDAFRNGSGALISTNFDANSVTFIADGIGVDGSSNASWDNAYVNNQGGSSEALVVDLTESALSATVIVNSIQWGEYGTWFAFDADNNLVGSDTFGNVGGTPLAVEIAPGDDFQYLVFTSNTDWASGFSLGSVSYQPALVEGLVDNLEYTLEDADGSTSSATLTVSHDSEVSDGDESITINENSNIGAGQFNLLDNAVIENLADVTSVNSGSIQIRQGGANITNEFTIDAIPGGSGVAEFLIAHEDGYRVGRLVVDDDGEVTFTNTSEHVFDFLAQGESAELTFDYTVNIAGTTLNSTATINVTGVNDAPVAVDDSGLVEGAFSSQFWLYEETAGRPNLETIAQVFNYANNNAPDAIFTTTGLDYGVAGGDLGGNGNLASWIGSDAASLEWQTPSGTQERSAQDSIVRFNGVFNVANSGNHTFTIQHDDGFIVLVDGEAVVLADFITPPTTTTATVNLSAGTHNVEIYYWDQGGDYVFDAQLLDGSGNNIWVPGNMAYNSGGIAATENTDVTIDVLANDWDVDGSDNFSIQSVGSASNGSVVINPNGTLTYTPNANFVGQDSFQYTIVDNHGATSSATVTIDVQELDVLPVLDLDANDSTATGNDFATSVLAGESVALVDSDLLLSNESNLLGATFTLTNPADGDSLSVDGVLPTGITATYFAADGELVLSGTASVADYQAALAQVRYNAGDGTDSSDRVITVVVDDATGSSGTATATVSYGPIASPMMASFSNQVEGTAGDDLLEATSDMDTLSGLAGADTFAWSLGDQGSAGAPAEDVILDFNASEGDRLDLSDLLQGEEAGDLTEYLHFEQSGSDTIVHISSSGGYSSGYNASQTDQTITLEGVSLSGSDSDIITQLLNNGQLSVDQ</sequence>
<feature type="non-terminal residue" evidence="2">
    <location>
        <position position="1"/>
    </location>
</feature>
<name>A0ABT8TD19_9GAMM</name>
<dbReference type="EMBL" id="JAULRT010000047">
    <property type="protein sequence ID" value="MDO3382006.1"/>
    <property type="molecule type" value="Genomic_DNA"/>
</dbReference>
<dbReference type="RefSeq" id="WP_302712160.1">
    <property type="nucleotide sequence ID" value="NZ_JAULRT010000047.1"/>
</dbReference>
<evidence type="ECO:0000313" key="3">
    <source>
        <dbReference type="Proteomes" id="UP001168380"/>
    </source>
</evidence>
<organism evidence="2 3">
    <name type="scientific">Gilvimarinus algae</name>
    <dbReference type="NCBI Taxonomy" id="3058037"/>
    <lineage>
        <taxon>Bacteria</taxon>
        <taxon>Pseudomonadati</taxon>
        <taxon>Pseudomonadota</taxon>
        <taxon>Gammaproteobacteria</taxon>
        <taxon>Cellvibrionales</taxon>
        <taxon>Cellvibrionaceae</taxon>
        <taxon>Gilvimarinus</taxon>
    </lineage>
</organism>
<dbReference type="SMART" id="SM00758">
    <property type="entry name" value="PA14"/>
    <property type="match status" value="1"/>
</dbReference>
<dbReference type="InterPro" id="IPR037524">
    <property type="entry name" value="PA14/GLEYA"/>
</dbReference>